<name>A0A2K1KG69_PHYPA</name>
<evidence type="ECO:0000313" key="3">
    <source>
        <dbReference type="EnsemblPlants" id="Pp3c6_18560V3.1"/>
    </source>
</evidence>
<dbReference type="PANTHER" id="PTHR10811">
    <property type="entry name" value="FRINGE-RELATED"/>
    <property type="match status" value="1"/>
</dbReference>
<protein>
    <submittedName>
        <fullName evidence="2 3">Uncharacterized protein</fullName>
    </submittedName>
</protein>
<proteinExistence type="predicted"/>
<dbReference type="STRING" id="3218.A0A2K1KG69"/>
<organism evidence="2">
    <name type="scientific">Physcomitrium patens</name>
    <name type="common">Spreading-leaved earth moss</name>
    <name type="synonym">Physcomitrella patens</name>
    <dbReference type="NCBI Taxonomy" id="3218"/>
    <lineage>
        <taxon>Eukaryota</taxon>
        <taxon>Viridiplantae</taxon>
        <taxon>Streptophyta</taxon>
        <taxon>Embryophyta</taxon>
        <taxon>Bryophyta</taxon>
        <taxon>Bryophytina</taxon>
        <taxon>Bryopsida</taxon>
        <taxon>Funariidae</taxon>
        <taxon>Funariales</taxon>
        <taxon>Funariaceae</taxon>
        <taxon>Physcomitrium</taxon>
    </lineage>
</organism>
<keyword evidence="4" id="KW-1185">Reference proteome</keyword>
<reference evidence="2 4" key="2">
    <citation type="journal article" date="2018" name="Plant J.">
        <title>The Physcomitrella patens chromosome-scale assembly reveals moss genome structure and evolution.</title>
        <authorList>
            <person name="Lang D."/>
            <person name="Ullrich K.K."/>
            <person name="Murat F."/>
            <person name="Fuchs J."/>
            <person name="Jenkins J."/>
            <person name="Haas F.B."/>
            <person name="Piednoel M."/>
            <person name="Gundlach H."/>
            <person name="Van Bel M."/>
            <person name="Meyberg R."/>
            <person name="Vives C."/>
            <person name="Morata J."/>
            <person name="Symeonidi A."/>
            <person name="Hiss M."/>
            <person name="Muchero W."/>
            <person name="Kamisugi Y."/>
            <person name="Saleh O."/>
            <person name="Blanc G."/>
            <person name="Decker E.L."/>
            <person name="van Gessel N."/>
            <person name="Grimwood J."/>
            <person name="Hayes R.D."/>
            <person name="Graham S.W."/>
            <person name="Gunter L.E."/>
            <person name="McDaniel S.F."/>
            <person name="Hoernstein S.N.W."/>
            <person name="Larsson A."/>
            <person name="Li F.W."/>
            <person name="Perroud P.F."/>
            <person name="Phillips J."/>
            <person name="Ranjan P."/>
            <person name="Rokshar D.S."/>
            <person name="Rothfels C.J."/>
            <person name="Schneider L."/>
            <person name="Shu S."/>
            <person name="Stevenson D.W."/>
            <person name="Thummler F."/>
            <person name="Tillich M."/>
            <person name="Villarreal Aguilar J.C."/>
            <person name="Widiez T."/>
            <person name="Wong G.K."/>
            <person name="Wymore A."/>
            <person name="Zhang Y."/>
            <person name="Zimmer A.D."/>
            <person name="Quatrano R.S."/>
            <person name="Mayer K.F.X."/>
            <person name="Goodstein D."/>
            <person name="Casacuberta J.M."/>
            <person name="Vandepoele K."/>
            <person name="Reski R."/>
            <person name="Cuming A.C."/>
            <person name="Tuskan G.A."/>
            <person name="Maumus F."/>
            <person name="Salse J."/>
            <person name="Schmutz J."/>
            <person name="Rensing S.A."/>
        </authorList>
    </citation>
    <scope>NUCLEOTIDE SEQUENCE [LARGE SCALE GENOMIC DNA]</scope>
    <source>
        <strain evidence="3 4">cv. Gransden 2004</strain>
    </source>
</reference>
<dbReference type="Gene3D" id="3.90.550.50">
    <property type="match status" value="1"/>
</dbReference>
<dbReference type="OrthoDB" id="421979at2759"/>
<dbReference type="AlphaFoldDB" id="A0A2K1KG69"/>
<dbReference type="Gramene" id="Pp3c6_18560V3.1">
    <property type="protein sequence ID" value="Pp3c6_18560V3.1"/>
    <property type="gene ID" value="Pp3c6_18560"/>
</dbReference>
<keyword evidence="1" id="KW-0812">Transmembrane</keyword>
<dbReference type="EMBL" id="ABEU02000006">
    <property type="protein sequence ID" value="PNR52772.1"/>
    <property type="molecule type" value="Genomic_DNA"/>
</dbReference>
<dbReference type="InterPro" id="IPR006740">
    <property type="entry name" value="DUF604"/>
</dbReference>
<dbReference type="EnsemblPlants" id="Pp3c6_18560V3.3">
    <property type="protein sequence ID" value="Pp3c6_18560V3.3"/>
    <property type="gene ID" value="Pp3c6_18560"/>
</dbReference>
<accession>A0A2K1KG69</accession>
<dbReference type="GeneID" id="112283213"/>
<sequence>MARGEHGGQTSTSGLLGGLSPQIEEKLSGNRKPCLMFTVACVLSSIFALSALSIITNSCEERISASTFRSASMERMAQNYRMHSFYSSEDHSPSKKRKIDSEEIVIDDVFKKSYNTNLKNIVFGIAASSKLWQSRKYYVREWWQKRTMRGYVWLETPINGTWDEFAPPFKISANTSQFKYSRPKGNRAALRLTRIVTETFKLGLKNVDWFVMGDDDTIIFTDNLVRMLSNYDPKQMHYIGSHSESHVQNTRFSYSMAYGGGGFAISYPLARALATTQDGCLNRYPELFGSDDRVHACITELGVPITKNQGFHQFDIRGNPMGLLAAHPMTPVLSIHHLDIIGSLFPRKSRLVALRLLMRAARVEQASMFQQTITYAQQRRYSFSISSGYVVRVYQGFVAPWELEEAPRTFYSWYGSKNHDHFPFDVREIPDDPCEKPTLFFLSKRFLNNTASGCIETVYLKHRLSESNSNGCDERINSVERIRVRSTPLDHSWFMPRRLCGRVEMWKNDTIDIFVRPCQQGELVVGVH</sequence>
<dbReference type="PaxDb" id="3218-PP1S14_121V6.1"/>
<keyword evidence="1" id="KW-0472">Membrane</keyword>
<dbReference type="Pfam" id="PF04646">
    <property type="entry name" value="DUF604"/>
    <property type="match status" value="1"/>
</dbReference>
<evidence type="ECO:0000313" key="2">
    <source>
        <dbReference type="EMBL" id="PNR52772.1"/>
    </source>
</evidence>
<dbReference type="Gramene" id="Pp3c6_18560V3.3">
    <property type="protein sequence ID" value="Pp3c6_18560V3.3"/>
    <property type="gene ID" value="Pp3c6_18560"/>
</dbReference>
<feature type="transmembrane region" description="Helical" evidence="1">
    <location>
        <begin position="34"/>
        <end position="55"/>
    </location>
</feature>
<gene>
    <name evidence="3" type="primary">LOC112283213</name>
    <name evidence="2" type="ORF">PHYPA_009147</name>
</gene>
<dbReference type="GO" id="GO:0008375">
    <property type="term" value="F:acetylglucosaminyltransferase activity"/>
    <property type="evidence" value="ECO:0000318"/>
    <property type="project" value="GO_Central"/>
</dbReference>
<reference evidence="2 4" key="1">
    <citation type="journal article" date="2008" name="Science">
        <title>The Physcomitrella genome reveals evolutionary insights into the conquest of land by plants.</title>
        <authorList>
            <person name="Rensing S."/>
            <person name="Lang D."/>
            <person name="Zimmer A."/>
            <person name="Terry A."/>
            <person name="Salamov A."/>
            <person name="Shapiro H."/>
            <person name="Nishiyama T."/>
            <person name="Perroud P.-F."/>
            <person name="Lindquist E."/>
            <person name="Kamisugi Y."/>
            <person name="Tanahashi T."/>
            <person name="Sakakibara K."/>
            <person name="Fujita T."/>
            <person name="Oishi K."/>
            <person name="Shin-I T."/>
            <person name="Kuroki Y."/>
            <person name="Toyoda A."/>
            <person name="Suzuki Y."/>
            <person name="Hashimoto A."/>
            <person name="Yamaguchi K."/>
            <person name="Sugano A."/>
            <person name="Kohara Y."/>
            <person name="Fujiyama A."/>
            <person name="Anterola A."/>
            <person name="Aoki S."/>
            <person name="Ashton N."/>
            <person name="Barbazuk W.B."/>
            <person name="Barker E."/>
            <person name="Bennetzen J."/>
            <person name="Bezanilla M."/>
            <person name="Blankenship R."/>
            <person name="Cho S.H."/>
            <person name="Dutcher S."/>
            <person name="Estelle M."/>
            <person name="Fawcett J.A."/>
            <person name="Gundlach H."/>
            <person name="Hanada K."/>
            <person name="Heyl A."/>
            <person name="Hicks K.A."/>
            <person name="Hugh J."/>
            <person name="Lohr M."/>
            <person name="Mayer K."/>
            <person name="Melkozernov A."/>
            <person name="Murata T."/>
            <person name="Nelson D."/>
            <person name="Pils B."/>
            <person name="Prigge M."/>
            <person name="Reiss B."/>
            <person name="Renner T."/>
            <person name="Rombauts S."/>
            <person name="Rushton P."/>
            <person name="Sanderfoot A."/>
            <person name="Schween G."/>
            <person name="Shiu S.-H."/>
            <person name="Stueber K."/>
            <person name="Theodoulou F.L."/>
            <person name="Tu H."/>
            <person name="Van de Peer Y."/>
            <person name="Verrier P.J."/>
            <person name="Waters E."/>
            <person name="Wood A."/>
            <person name="Yang L."/>
            <person name="Cove D."/>
            <person name="Cuming A."/>
            <person name="Hasebe M."/>
            <person name="Lucas S."/>
            <person name="Mishler D.B."/>
            <person name="Reski R."/>
            <person name="Grigoriev I."/>
            <person name="Quatrano R.S."/>
            <person name="Boore J.L."/>
        </authorList>
    </citation>
    <scope>NUCLEOTIDE SEQUENCE [LARGE SCALE GENOMIC DNA]</scope>
    <source>
        <strain evidence="3 4">cv. Gransden 2004</strain>
    </source>
</reference>
<dbReference type="EnsemblPlants" id="Pp3c6_18560V3.1">
    <property type="protein sequence ID" value="Pp3c6_18560V3.1"/>
    <property type="gene ID" value="Pp3c6_18560"/>
</dbReference>
<dbReference type="Proteomes" id="UP000006727">
    <property type="component" value="Chromosome 6"/>
</dbReference>
<keyword evidence="1" id="KW-1133">Transmembrane helix</keyword>
<dbReference type="RefSeq" id="XP_024377422.1">
    <property type="nucleotide sequence ID" value="XM_024521654.2"/>
</dbReference>
<evidence type="ECO:0000256" key="1">
    <source>
        <dbReference type="SAM" id="Phobius"/>
    </source>
</evidence>
<reference evidence="3" key="3">
    <citation type="submission" date="2020-12" db="UniProtKB">
        <authorList>
            <consortium name="EnsemblPlants"/>
        </authorList>
    </citation>
    <scope>IDENTIFICATION</scope>
</reference>
<dbReference type="FunFam" id="3.90.550.50:FF:000006">
    <property type="entry name" value="Fringe-related protein-like"/>
    <property type="match status" value="1"/>
</dbReference>
<evidence type="ECO:0000313" key="4">
    <source>
        <dbReference type="Proteomes" id="UP000006727"/>
    </source>
</evidence>